<protein>
    <submittedName>
        <fullName evidence="1">Uncharacterized protein</fullName>
    </submittedName>
</protein>
<gene>
    <name evidence="1" type="ORF">F2P45_26455</name>
</gene>
<organism evidence="1 2">
    <name type="scientific">Massilia mucilaginosa</name>
    <dbReference type="NCBI Taxonomy" id="2609282"/>
    <lineage>
        <taxon>Bacteria</taxon>
        <taxon>Pseudomonadati</taxon>
        <taxon>Pseudomonadota</taxon>
        <taxon>Betaproteobacteria</taxon>
        <taxon>Burkholderiales</taxon>
        <taxon>Oxalobacteraceae</taxon>
        <taxon>Telluria group</taxon>
        <taxon>Massilia</taxon>
    </lineage>
</organism>
<evidence type="ECO:0000313" key="2">
    <source>
        <dbReference type="Proteomes" id="UP000609726"/>
    </source>
</evidence>
<proteinExistence type="predicted"/>
<comment type="caution">
    <text evidence="1">The sequence shown here is derived from an EMBL/GenBank/DDBJ whole genome shotgun (WGS) entry which is preliminary data.</text>
</comment>
<evidence type="ECO:0000313" key="1">
    <source>
        <dbReference type="EMBL" id="NHZ92521.1"/>
    </source>
</evidence>
<dbReference type="RefSeq" id="WP_166881216.1">
    <property type="nucleotide sequence ID" value="NZ_WHJH01000047.1"/>
</dbReference>
<accession>A0ABX0P0P1</accession>
<reference evidence="1 2" key="1">
    <citation type="submission" date="2019-10" db="EMBL/GenBank/DDBJ databases">
        <title>Taxonomy of Antarctic Massilia spp.: description of Massilia rubra sp. nov., Massilia aquatica sp. nov., Massilia mucilaginosa sp. nov., Massilia frigida sp. nov. isolated from streams, lakes and regoliths.</title>
        <authorList>
            <person name="Holochova P."/>
            <person name="Sedlacek I."/>
            <person name="Kralova S."/>
            <person name="Maslanova I."/>
            <person name="Busse H.-J."/>
            <person name="Stankova E."/>
            <person name="Vrbovska V."/>
            <person name="Kovarovic V."/>
            <person name="Bartak M."/>
            <person name="Svec P."/>
            <person name="Pantucek R."/>
        </authorList>
    </citation>
    <scope>NUCLEOTIDE SEQUENCE [LARGE SCALE GENOMIC DNA]</scope>
    <source>
        <strain evidence="1 2">CCM 8733</strain>
    </source>
</reference>
<dbReference type="EMBL" id="WHJH01000047">
    <property type="protein sequence ID" value="NHZ92521.1"/>
    <property type="molecule type" value="Genomic_DNA"/>
</dbReference>
<dbReference type="Proteomes" id="UP000609726">
    <property type="component" value="Unassembled WGS sequence"/>
</dbReference>
<keyword evidence="2" id="KW-1185">Reference proteome</keyword>
<name>A0ABX0P0P1_9BURK</name>
<sequence>MTWNYRVMDKAGQLAVYSVYYDDGKVISSSILPEAPSGGTLEELRNCCALYMEALTTPVLEYTE</sequence>